<dbReference type="Gene3D" id="1.10.287.1490">
    <property type="match status" value="1"/>
</dbReference>
<organism evidence="5 6">
    <name type="scientific">Hypsizygus marmoreus</name>
    <name type="common">White beech mushroom</name>
    <name type="synonym">Agaricus marmoreus</name>
    <dbReference type="NCBI Taxonomy" id="39966"/>
    <lineage>
        <taxon>Eukaryota</taxon>
        <taxon>Fungi</taxon>
        <taxon>Dikarya</taxon>
        <taxon>Basidiomycota</taxon>
        <taxon>Agaricomycotina</taxon>
        <taxon>Agaricomycetes</taxon>
        <taxon>Agaricomycetidae</taxon>
        <taxon>Agaricales</taxon>
        <taxon>Tricholomatineae</taxon>
        <taxon>Lyophyllaceae</taxon>
        <taxon>Hypsizygus</taxon>
    </lineage>
</organism>
<evidence type="ECO:0000313" key="5">
    <source>
        <dbReference type="EMBL" id="RDB21045.1"/>
    </source>
</evidence>
<feature type="region of interest" description="Disordered" evidence="3">
    <location>
        <begin position="318"/>
        <end position="362"/>
    </location>
</feature>
<evidence type="ECO:0000256" key="2">
    <source>
        <dbReference type="SAM" id="Coils"/>
    </source>
</evidence>
<feature type="coiled-coil region" evidence="2">
    <location>
        <begin position="287"/>
        <end position="314"/>
    </location>
</feature>
<feature type="compositionally biased region" description="Basic and acidic residues" evidence="3">
    <location>
        <begin position="52"/>
        <end position="65"/>
    </location>
</feature>
<dbReference type="Proteomes" id="UP000076154">
    <property type="component" value="Unassembled WGS sequence"/>
</dbReference>
<feature type="compositionally biased region" description="Basic and acidic residues" evidence="3">
    <location>
        <begin position="318"/>
        <end position="332"/>
    </location>
</feature>
<feature type="zinc finger region" description="C3H1-type" evidence="1">
    <location>
        <begin position="4"/>
        <end position="32"/>
    </location>
</feature>
<dbReference type="InterPro" id="IPR000571">
    <property type="entry name" value="Znf_CCCH"/>
</dbReference>
<feature type="region of interest" description="Disordered" evidence="3">
    <location>
        <begin position="45"/>
        <end position="181"/>
    </location>
</feature>
<feature type="region of interest" description="Disordered" evidence="3">
    <location>
        <begin position="1"/>
        <end position="21"/>
    </location>
</feature>
<accession>A0A369JKW5</accession>
<evidence type="ECO:0000256" key="3">
    <source>
        <dbReference type="SAM" id="MobiDB-lite"/>
    </source>
</evidence>
<feature type="compositionally biased region" description="Low complexity" evidence="3">
    <location>
        <begin position="349"/>
        <end position="362"/>
    </location>
</feature>
<dbReference type="OrthoDB" id="2749714at2759"/>
<dbReference type="InParanoid" id="A0A369JKW5"/>
<dbReference type="PROSITE" id="PS50103">
    <property type="entry name" value="ZF_C3H1"/>
    <property type="match status" value="1"/>
</dbReference>
<sequence>MARRCFHFKPDGTPRGSGCPKKSACAFIHPSDPLWDTAIHPARQYLGLRRSPSPDHHRPMPRDRSPSSYRIRRRSRSPPPRYRDRPGESSRRSLDNASDRARRFSTEYPKRSDSARDVSSTTAESAPRQMVPAPPVSAPLPPPPPPPSALQPPPPSAPIPLPPPPPLPTAPAFLSKKPTPIPELTPEQLKVVWTDRVRLLADCVSTRHQYAKAEEDYKQHEHLMKTARIQSLPEDGRQRLEAELTKLASKREGTKKKLEEHITQLIKLNAWPVGPRSETEEGEVEKYQELLKYLAELKETAAEMNAVLNDLRERKASKADADSMAMEVDHQEGPSVRPLKRRRLSDGAEPTTGPTTETTGPTMEDIDAVREQLSALEDRFSNFENEREQRDGEFFAELEERMELKGEELRNSTLAETDSVMAALEQRYGDVKENIDTTGSQVEELATEVGQLLIRSDTQEKEVEAMKQKIDESNQVFVQLQQQLQGYIQTRERDRSTITALEAALEAYVAQPPSPPVAPQSITPENLLHFVEEPLLDMVRANVQPVVQGLRDEVQEMLREQNQEMFKTLWGRLATTLRMVETISQRIEKDDEGVQS</sequence>
<proteinExistence type="predicted"/>
<dbReference type="GO" id="GO:0008270">
    <property type="term" value="F:zinc ion binding"/>
    <property type="evidence" value="ECO:0007669"/>
    <property type="project" value="UniProtKB-KW"/>
</dbReference>
<feature type="compositionally biased region" description="Basic and acidic residues" evidence="3">
    <location>
        <begin position="81"/>
        <end position="116"/>
    </location>
</feature>
<protein>
    <recommendedName>
        <fullName evidence="4">C3H1-type domain-containing protein</fullName>
    </recommendedName>
</protein>
<keyword evidence="6" id="KW-1185">Reference proteome</keyword>
<evidence type="ECO:0000256" key="1">
    <source>
        <dbReference type="PROSITE-ProRule" id="PRU00723"/>
    </source>
</evidence>
<dbReference type="PANTHER" id="PTHR48125:SF12">
    <property type="entry name" value="AT HOOK TRANSCRIPTION FACTOR FAMILY-RELATED"/>
    <property type="match status" value="1"/>
</dbReference>
<feature type="domain" description="C3H1-type" evidence="4">
    <location>
        <begin position="4"/>
        <end position="32"/>
    </location>
</feature>
<keyword evidence="2" id="KW-0175">Coiled coil</keyword>
<name>A0A369JKW5_HYPMA</name>
<reference evidence="5" key="1">
    <citation type="submission" date="2018-04" db="EMBL/GenBank/DDBJ databases">
        <title>Whole genome sequencing of Hypsizygus marmoreus.</title>
        <authorList>
            <person name="Choi I.-G."/>
            <person name="Min B."/>
            <person name="Kim J.-G."/>
            <person name="Kim S."/>
            <person name="Oh Y.-L."/>
            <person name="Kong W.-S."/>
            <person name="Park H."/>
            <person name="Jeong J."/>
            <person name="Song E.-S."/>
        </authorList>
    </citation>
    <scope>NUCLEOTIDE SEQUENCE [LARGE SCALE GENOMIC DNA]</scope>
    <source>
        <strain evidence="5">51987-8</strain>
    </source>
</reference>
<keyword evidence="1" id="KW-0479">Metal-binding</keyword>
<feature type="coiled-coil region" evidence="2">
    <location>
        <begin position="456"/>
        <end position="483"/>
    </location>
</feature>
<keyword evidence="1" id="KW-0862">Zinc</keyword>
<feature type="compositionally biased region" description="Pro residues" evidence="3">
    <location>
        <begin position="132"/>
        <end position="169"/>
    </location>
</feature>
<evidence type="ECO:0000313" key="6">
    <source>
        <dbReference type="Proteomes" id="UP000076154"/>
    </source>
</evidence>
<gene>
    <name evidence="5" type="ORF">Hypma_011611</name>
</gene>
<dbReference type="PANTHER" id="PTHR48125">
    <property type="entry name" value="LP07818P1"/>
    <property type="match status" value="1"/>
</dbReference>
<dbReference type="EMBL" id="LUEZ02000055">
    <property type="protein sequence ID" value="RDB21045.1"/>
    <property type="molecule type" value="Genomic_DNA"/>
</dbReference>
<comment type="caution">
    <text evidence="5">The sequence shown here is derived from an EMBL/GenBank/DDBJ whole genome shotgun (WGS) entry which is preliminary data.</text>
</comment>
<keyword evidence="1" id="KW-0863">Zinc-finger</keyword>
<dbReference type="AlphaFoldDB" id="A0A369JKW5"/>
<dbReference type="STRING" id="39966.A0A369JKW5"/>
<feature type="coiled-coil region" evidence="2">
    <location>
        <begin position="210"/>
        <end position="257"/>
    </location>
</feature>
<evidence type="ECO:0000259" key="4">
    <source>
        <dbReference type="PROSITE" id="PS50103"/>
    </source>
</evidence>